<evidence type="ECO:0000313" key="9">
    <source>
        <dbReference type="EMBL" id="TDC23355.1"/>
    </source>
</evidence>
<feature type="compositionally biased region" description="Low complexity" evidence="7">
    <location>
        <begin position="314"/>
        <end position="325"/>
    </location>
</feature>
<organism evidence="9 10">
    <name type="scientific">Kribbella albertanoniae</name>
    <dbReference type="NCBI Taxonomy" id="1266829"/>
    <lineage>
        <taxon>Bacteria</taxon>
        <taxon>Bacillati</taxon>
        <taxon>Actinomycetota</taxon>
        <taxon>Actinomycetes</taxon>
        <taxon>Propionibacteriales</taxon>
        <taxon>Kribbellaceae</taxon>
        <taxon>Kribbella</taxon>
    </lineage>
</organism>
<evidence type="ECO:0000256" key="7">
    <source>
        <dbReference type="SAM" id="MobiDB-lite"/>
    </source>
</evidence>
<dbReference type="EMBL" id="SMKA01000166">
    <property type="protein sequence ID" value="TDC23355.1"/>
    <property type="molecule type" value="Genomic_DNA"/>
</dbReference>
<feature type="region of interest" description="Disordered" evidence="7">
    <location>
        <begin position="261"/>
        <end position="376"/>
    </location>
</feature>
<dbReference type="SUPFAM" id="SSF52540">
    <property type="entry name" value="P-loop containing nucleoside triphosphate hydrolases"/>
    <property type="match status" value="1"/>
</dbReference>
<evidence type="ECO:0000256" key="2">
    <source>
        <dbReference type="ARBA" id="ARBA00011963"/>
    </source>
</evidence>
<evidence type="ECO:0000256" key="1">
    <source>
        <dbReference type="ARBA" id="ARBA00009104"/>
    </source>
</evidence>
<accession>A0A4V2XPT8</accession>
<dbReference type="AlphaFoldDB" id="A0A4V2XPT8"/>
<name>A0A4V2XPT8_9ACTN</name>
<evidence type="ECO:0000256" key="5">
    <source>
        <dbReference type="ARBA" id="ARBA00032897"/>
    </source>
</evidence>
<dbReference type="InterPro" id="IPR010488">
    <property type="entry name" value="Zeta_toxin_domain"/>
</dbReference>
<feature type="domain" description="Zeta toxin" evidence="8">
    <location>
        <begin position="35"/>
        <end position="227"/>
    </location>
</feature>
<comment type="catalytic activity">
    <reaction evidence="6">
        <text>UDP-N-acetyl-alpha-D-glucosamine + ATP = UDP-N-acetyl-alpha-D-glucosamine 3'-phosphate + ADP + H(+)</text>
        <dbReference type="Rhea" id="RHEA:32671"/>
        <dbReference type="ChEBI" id="CHEBI:15378"/>
        <dbReference type="ChEBI" id="CHEBI:30616"/>
        <dbReference type="ChEBI" id="CHEBI:57705"/>
        <dbReference type="ChEBI" id="CHEBI:64353"/>
        <dbReference type="ChEBI" id="CHEBI:456216"/>
        <dbReference type="EC" id="2.7.1.176"/>
    </reaction>
</comment>
<evidence type="ECO:0000256" key="4">
    <source>
        <dbReference type="ARBA" id="ARBA00022840"/>
    </source>
</evidence>
<evidence type="ECO:0000313" key="10">
    <source>
        <dbReference type="Proteomes" id="UP000295075"/>
    </source>
</evidence>
<gene>
    <name evidence="9" type="ORF">E1261_28660</name>
</gene>
<dbReference type="GO" id="GO:0005524">
    <property type="term" value="F:ATP binding"/>
    <property type="evidence" value="ECO:0007669"/>
    <property type="project" value="UniProtKB-KW"/>
</dbReference>
<protein>
    <recommendedName>
        <fullName evidence="5">UDP-N-acetylglucosamine kinase</fullName>
        <ecNumber evidence="2">2.7.1.176</ecNumber>
    </recommendedName>
    <alternativeName>
        <fullName evidence="5">UDP-N-acetylglucosamine kinase</fullName>
    </alternativeName>
</protein>
<feature type="compositionally biased region" description="Basic and acidic residues" evidence="7">
    <location>
        <begin position="279"/>
        <end position="297"/>
    </location>
</feature>
<dbReference type="InterPro" id="IPR027417">
    <property type="entry name" value="P-loop_NTPase"/>
</dbReference>
<dbReference type="EC" id="2.7.1.176" evidence="2"/>
<dbReference type="Gene3D" id="3.40.50.300">
    <property type="entry name" value="P-loop containing nucleotide triphosphate hydrolases"/>
    <property type="match status" value="1"/>
</dbReference>
<keyword evidence="10" id="KW-1185">Reference proteome</keyword>
<proteinExistence type="inferred from homology"/>
<dbReference type="RefSeq" id="WP_132411937.1">
    <property type="nucleotide sequence ID" value="NZ_SMKA01000166.1"/>
</dbReference>
<evidence type="ECO:0000256" key="3">
    <source>
        <dbReference type="ARBA" id="ARBA00022741"/>
    </source>
</evidence>
<comment type="similarity">
    <text evidence="1">Belongs to the zeta toxin family.</text>
</comment>
<sequence length="376" mass="41235">MSVSADLTPEEKQRAFADRLAQLTPRNPPNRAPGVQPRAMLLGGQPAAGKTTTQRLVHAALGPDHVASYDGDDNAAVHPRYDALRREHGIEGHDMASKALNNGDKSELHWASMKHLREGEPQYDVLASHPLAREEWAKQWVNGFKEQGYRVSVAYVATNHANSTIGLAERYQNGVDNEGGGRWLDPDLHDQFYNEMPDTAQALESEGLVDDIYVVDRDGNVLYENHRDADGNWEQEPAVKQAILDERDRPPTPEAHEYLTQTADRLLDNRDPSLPPLEPKVREAVERAVRREGERPAPESSNRGQDTSQRIDTRLAANLAAPARPDGIDEATWNAQRAATSGLVPAGSGAGSSADLPSRPTTGGQSQQRDTPGAER</sequence>
<dbReference type="OrthoDB" id="128993at2"/>
<keyword evidence="4" id="KW-0067">ATP-binding</keyword>
<comment type="caution">
    <text evidence="9">The sequence shown here is derived from an EMBL/GenBank/DDBJ whole genome shotgun (WGS) entry which is preliminary data.</text>
</comment>
<feature type="compositionally biased region" description="Polar residues" evidence="7">
    <location>
        <begin position="359"/>
        <end position="370"/>
    </location>
</feature>
<feature type="compositionally biased region" description="Polar residues" evidence="7">
    <location>
        <begin position="300"/>
        <end position="310"/>
    </location>
</feature>
<dbReference type="Pfam" id="PF06414">
    <property type="entry name" value="Zeta_toxin"/>
    <property type="match status" value="1"/>
</dbReference>
<dbReference type="GO" id="GO:0016301">
    <property type="term" value="F:kinase activity"/>
    <property type="evidence" value="ECO:0007669"/>
    <property type="project" value="InterPro"/>
</dbReference>
<reference evidence="9 10" key="1">
    <citation type="submission" date="2019-03" db="EMBL/GenBank/DDBJ databases">
        <title>Draft genome sequences of novel Actinobacteria.</title>
        <authorList>
            <person name="Sahin N."/>
            <person name="Ay H."/>
            <person name="Saygin H."/>
        </authorList>
    </citation>
    <scope>NUCLEOTIDE SEQUENCE [LARGE SCALE GENOMIC DNA]</scope>
    <source>
        <strain evidence="9 10">JCM 30547</strain>
    </source>
</reference>
<dbReference type="Proteomes" id="UP000295075">
    <property type="component" value="Unassembled WGS sequence"/>
</dbReference>
<keyword evidence="3" id="KW-0547">Nucleotide-binding</keyword>
<evidence type="ECO:0000259" key="8">
    <source>
        <dbReference type="Pfam" id="PF06414"/>
    </source>
</evidence>
<evidence type="ECO:0000256" key="6">
    <source>
        <dbReference type="ARBA" id="ARBA00048178"/>
    </source>
</evidence>